<proteinExistence type="predicted"/>
<feature type="compositionally biased region" description="Basic and acidic residues" evidence="1">
    <location>
        <begin position="71"/>
        <end position="83"/>
    </location>
</feature>
<evidence type="ECO:0000313" key="2">
    <source>
        <dbReference type="EMBL" id="GHD03592.1"/>
    </source>
</evidence>
<name>A0A918X1H4_9ACTN</name>
<protein>
    <submittedName>
        <fullName evidence="2">Uncharacterized protein</fullName>
    </submittedName>
</protein>
<reference evidence="2" key="1">
    <citation type="journal article" date="2014" name="Int. J. Syst. Evol. Microbiol.">
        <title>Complete genome sequence of Corynebacterium casei LMG S-19264T (=DSM 44701T), isolated from a smear-ripened cheese.</title>
        <authorList>
            <consortium name="US DOE Joint Genome Institute (JGI-PGF)"/>
            <person name="Walter F."/>
            <person name="Albersmeier A."/>
            <person name="Kalinowski J."/>
            <person name="Ruckert C."/>
        </authorList>
    </citation>
    <scope>NUCLEOTIDE SEQUENCE</scope>
    <source>
        <strain evidence="2">JCM 4637</strain>
    </source>
</reference>
<dbReference type="AlphaFoldDB" id="A0A918X1H4"/>
<evidence type="ECO:0000256" key="1">
    <source>
        <dbReference type="SAM" id="MobiDB-lite"/>
    </source>
</evidence>
<sequence>MSTATFTPGAGTGRADARTTTTKDRAHTGASAVTDKPHRVARALRAVRIFAGAAAGVVLLGDYADDWKQETRAGSDWRRERDAWAAGERGVASGRTD</sequence>
<reference evidence="2" key="2">
    <citation type="submission" date="2020-09" db="EMBL/GenBank/DDBJ databases">
        <authorList>
            <person name="Sun Q."/>
            <person name="Ohkuma M."/>
        </authorList>
    </citation>
    <scope>NUCLEOTIDE SEQUENCE</scope>
    <source>
        <strain evidence="2">JCM 4637</strain>
    </source>
</reference>
<gene>
    <name evidence="2" type="ORF">GCM10010334_51610</name>
</gene>
<comment type="caution">
    <text evidence="2">The sequence shown here is derived from an EMBL/GenBank/DDBJ whole genome shotgun (WGS) entry which is preliminary data.</text>
</comment>
<feature type="compositionally biased region" description="Basic and acidic residues" evidence="1">
    <location>
        <begin position="15"/>
        <end position="27"/>
    </location>
</feature>
<dbReference type="RefSeq" id="WP_189825367.1">
    <property type="nucleotide sequence ID" value="NZ_BMVC01000010.1"/>
</dbReference>
<feature type="region of interest" description="Disordered" evidence="1">
    <location>
        <begin position="1"/>
        <end position="35"/>
    </location>
</feature>
<accession>A0A918X1H4</accession>
<dbReference type="EMBL" id="BMVC01000010">
    <property type="protein sequence ID" value="GHD03592.1"/>
    <property type="molecule type" value="Genomic_DNA"/>
</dbReference>
<evidence type="ECO:0000313" key="3">
    <source>
        <dbReference type="Proteomes" id="UP000638353"/>
    </source>
</evidence>
<organism evidence="2 3">
    <name type="scientific">Streptomyces finlayi</name>
    <dbReference type="NCBI Taxonomy" id="67296"/>
    <lineage>
        <taxon>Bacteria</taxon>
        <taxon>Bacillati</taxon>
        <taxon>Actinomycetota</taxon>
        <taxon>Actinomycetes</taxon>
        <taxon>Kitasatosporales</taxon>
        <taxon>Streptomycetaceae</taxon>
        <taxon>Streptomyces</taxon>
    </lineage>
</organism>
<feature type="region of interest" description="Disordered" evidence="1">
    <location>
        <begin position="71"/>
        <end position="97"/>
    </location>
</feature>
<dbReference type="Proteomes" id="UP000638353">
    <property type="component" value="Unassembled WGS sequence"/>
</dbReference>